<accession>A0ABR4CMX0</accession>
<evidence type="ECO:0000313" key="1">
    <source>
        <dbReference type="EMBL" id="KAL2071334.1"/>
    </source>
</evidence>
<reference evidence="1 2" key="1">
    <citation type="journal article" date="2024" name="Commun. Biol.">
        <title>Comparative genomic analysis of thermophilic fungi reveals convergent evolutionary adaptations and gene losses.</title>
        <authorList>
            <person name="Steindorff A.S."/>
            <person name="Aguilar-Pontes M.V."/>
            <person name="Robinson A.J."/>
            <person name="Andreopoulos B."/>
            <person name="LaButti K."/>
            <person name="Kuo A."/>
            <person name="Mondo S."/>
            <person name="Riley R."/>
            <person name="Otillar R."/>
            <person name="Haridas S."/>
            <person name="Lipzen A."/>
            <person name="Grimwood J."/>
            <person name="Schmutz J."/>
            <person name="Clum A."/>
            <person name="Reid I.D."/>
            <person name="Moisan M.C."/>
            <person name="Butler G."/>
            <person name="Nguyen T.T.M."/>
            <person name="Dewar K."/>
            <person name="Conant G."/>
            <person name="Drula E."/>
            <person name="Henrissat B."/>
            <person name="Hansel C."/>
            <person name="Singer S."/>
            <person name="Hutchinson M.I."/>
            <person name="de Vries R.P."/>
            <person name="Natvig D.O."/>
            <person name="Powell A.J."/>
            <person name="Tsang A."/>
            <person name="Grigoriev I.V."/>
        </authorList>
    </citation>
    <scope>NUCLEOTIDE SEQUENCE [LARGE SCALE GENOMIC DNA]</scope>
    <source>
        <strain evidence="1 2">CBS 494.80</strain>
    </source>
</reference>
<protein>
    <submittedName>
        <fullName evidence="1">Uncharacterized protein</fullName>
    </submittedName>
</protein>
<dbReference type="Proteomes" id="UP001595075">
    <property type="component" value="Unassembled WGS sequence"/>
</dbReference>
<sequence length="13" mass="1454">MRAHTSSPLVARK</sequence>
<dbReference type="EMBL" id="JAZHXI010000005">
    <property type="protein sequence ID" value="KAL2071334.1"/>
    <property type="molecule type" value="Genomic_DNA"/>
</dbReference>
<name>A0ABR4CMX0_9HELO</name>
<evidence type="ECO:0000313" key="2">
    <source>
        <dbReference type="Proteomes" id="UP001595075"/>
    </source>
</evidence>
<organism evidence="1 2">
    <name type="scientific">Oculimacula yallundae</name>
    <dbReference type="NCBI Taxonomy" id="86028"/>
    <lineage>
        <taxon>Eukaryota</taxon>
        <taxon>Fungi</taxon>
        <taxon>Dikarya</taxon>
        <taxon>Ascomycota</taxon>
        <taxon>Pezizomycotina</taxon>
        <taxon>Leotiomycetes</taxon>
        <taxon>Helotiales</taxon>
        <taxon>Ploettnerulaceae</taxon>
        <taxon>Oculimacula</taxon>
    </lineage>
</organism>
<gene>
    <name evidence="1" type="ORF">VTL71DRAFT_12569</name>
</gene>
<proteinExistence type="predicted"/>
<keyword evidence="2" id="KW-1185">Reference proteome</keyword>
<comment type="caution">
    <text evidence="1">The sequence shown here is derived from an EMBL/GenBank/DDBJ whole genome shotgun (WGS) entry which is preliminary data.</text>
</comment>